<name>A0ABT1CMC0_9HYPH</name>
<keyword evidence="1" id="KW-1133">Transmembrane helix</keyword>
<reference evidence="2 3" key="1">
    <citation type="submission" date="2020-01" db="EMBL/GenBank/DDBJ databases">
        <title>Genomes of bacteria type strains.</title>
        <authorList>
            <person name="Chen J."/>
            <person name="Zhu S."/>
            <person name="Yang J."/>
        </authorList>
    </citation>
    <scope>NUCLEOTIDE SEQUENCE [LARGE SCALE GENOMIC DNA]</scope>
    <source>
        <strain evidence="2 3">DSM 16655</strain>
    </source>
</reference>
<accession>A0ABT1CMC0</accession>
<evidence type="ECO:0000313" key="3">
    <source>
        <dbReference type="Proteomes" id="UP001320715"/>
    </source>
</evidence>
<sequence length="58" mass="6338">MTRIIHPSIDGEGLIREREALGGPCPIYPPTFVQIVATISLIGMAWFLACALDWSLPV</sequence>
<keyword evidence="1" id="KW-0472">Membrane</keyword>
<protein>
    <submittedName>
        <fullName evidence="2">Uncharacterized protein</fullName>
    </submittedName>
</protein>
<dbReference type="Proteomes" id="UP001320715">
    <property type="component" value="Unassembled WGS sequence"/>
</dbReference>
<keyword evidence="1" id="KW-0812">Transmembrane</keyword>
<dbReference type="RefSeq" id="WP_252914701.1">
    <property type="nucleotide sequence ID" value="NZ_JAAAML010000001.1"/>
</dbReference>
<feature type="transmembrane region" description="Helical" evidence="1">
    <location>
        <begin position="31"/>
        <end position="52"/>
    </location>
</feature>
<organism evidence="2 3">
    <name type="scientific">Hoeflea alexandrii</name>
    <dbReference type="NCBI Taxonomy" id="288436"/>
    <lineage>
        <taxon>Bacteria</taxon>
        <taxon>Pseudomonadati</taxon>
        <taxon>Pseudomonadota</taxon>
        <taxon>Alphaproteobacteria</taxon>
        <taxon>Hyphomicrobiales</taxon>
        <taxon>Rhizobiaceae</taxon>
        <taxon>Hoeflea</taxon>
    </lineage>
</organism>
<keyword evidence="3" id="KW-1185">Reference proteome</keyword>
<evidence type="ECO:0000256" key="1">
    <source>
        <dbReference type="SAM" id="Phobius"/>
    </source>
</evidence>
<proteinExistence type="predicted"/>
<evidence type="ECO:0000313" key="2">
    <source>
        <dbReference type="EMBL" id="MCO6407317.1"/>
    </source>
</evidence>
<gene>
    <name evidence="2" type="ORF">GTW23_03950</name>
</gene>
<dbReference type="EMBL" id="JAAAML010000001">
    <property type="protein sequence ID" value="MCO6407317.1"/>
    <property type="molecule type" value="Genomic_DNA"/>
</dbReference>
<comment type="caution">
    <text evidence="2">The sequence shown here is derived from an EMBL/GenBank/DDBJ whole genome shotgun (WGS) entry which is preliminary data.</text>
</comment>